<gene>
    <name evidence="1" type="ORF">SAMN05216544_0180</name>
</gene>
<name>A0A1G9T1Q4_9FIRM</name>
<reference evidence="2" key="1">
    <citation type="submission" date="2016-10" db="EMBL/GenBank/DDBJ databases">
        <authorList>
            <person name="Varghese N."/>
            <person name="Submissions S."/>
        </authorList>
    </citation>
    <scope>NUCLEOTIDE SEQUENCE [LARGE SCALE GENOMIC DNA]</scope>
    <source>
        <strain evidence="2">M83</strain>
    </source>
</reference>
<protein>
    <submittedName>
        <fullName evidence="1">Uncharacterized protein</fullName>
    </submittedName>
</protein>
<accession>A0A1G9T1Q4</accession>
<evidence type="ECO:0000313" key="1">
    <source>
        <dbReference type="EMBL" id="SDM41639.1"/>
    </source>
</evidence>
<organism evidence="1 2">
    <name type="scientific">Lachnospira pectinoschiza</name>
    <dbReference type="NCBI Taxonomy" id="28052"/>
    <lineage>
        <taxon>Bacteria</taxon>
        <taxon>Bacillati</taxon>
        <taxon>Bacillota</taxon>
        <taxon>Clostridia</taxon>
        <taxon>Lachnospirales</taxon>
        <taxon>Lachnospiraceae</taxon>
        <taxon>Lachnospira</taxon>
    </lineage>
</organism>
<dbReference type="EMBL" id="FNHZ01000001">
    <property type="protein sequence ID" value="SDM41639.1"/>
    <property type="molecule type" value="Genomic_DNA"/>
</dbReference>
<dbReference type="AlphaFoldDB" id="A0A1G9T1Q4"/>
<proteinExistence type="predicted"/>
<sequence>MSTFLGPIHFWLYNKIGKQEELTKLMATTAEAKNWIENASAYTKELPALESVIDESNIHGWLQAEIADAENRYASLISNIADNIDDLKEMAYEFGKANALSSDLELAGIFKAFEGFFVNGMPCDHVNMVTSEEEDSLSWEMNQDIHAQYWSDIDGAYYYLLRKSIMDGMLENTGFMVEMEDIYHYTIKRK</sequence>
<dbReference type="RefSeq" id="WP_074520484.1">
    <property type="nucleotide sequence ID" value="NZ_FNHZ01000001.1"/>
</dbReference>
<keyword evidence="2" id="KW-1185">Reference proteome</keyword>
<dbReference type="OrthoDB" id="9777242at2"/>
<evidence type="ECO:0000313" key="2">
    <source>
        <dbReference type="Proteomes" id="UP000187651"/>
    </source>
</evidence>
<dbReference type="Proteomes" id="UP000187651">
    <property type="component" value="Unassembled WGS sequence"/>
</dbReference>